<proteinExistence type="predicted"/>
<dbReference type="AlphaFoldDB" id="A0A327PLC1"/>
<dbReference type="OrthoDB" id="1449443at2"/>
<evidence type="ECO:0000313" key="1">
    <source>
        <dbReference type="EMBL" id="RAI91972.1"/>
    </source>
</evidence>
<comment type="caution">
    <text evidence="1">The sequence shown here is derived from an EMBL/GenBank/DDBJ whole genome shotgun (WGS) entry which is preliminary data.</text>
</comment>
<gene>
    <name evidence="1" type="ORF">LV83_01198</name>
</gene>
<evidence type="ECO:0000313" key="2">
    <source>
        <dbReference type="Proteomes" id="UP000249610"/>
    </source>
</evidence>
<dbReference type="EMBL" id="QLLK01000003">
    <property type="protein sequence ID" value="RAI91972.1"/>
    <property type="molecule type" value="Genomic_DNA"/>
</dbReference>
<protein>
    <submittedName>
        <fullName evidence="1">Uncharacterized protein</fullName>
    </submittedName>
</protein>
<organism evidence="1 2">
    <name type="scientific">Algoriphagus yeomjeoni</name>
    <dbReference type="NCBI Taxonomy" id="291403"/>
    <lineage>
        <taxon>Bacteria</taxon>
        <taxon>Pseudomonadati</taxon>
        <taxon>Bacteroidota</taxon>
        <taxon>Cytophagia</taxon>
        <taxon>Cytophagales</taxon>
        <taxon>Cyclobacteriaceae</taxon>
        <taxon>Algoriphagus</taxon>
    </lineage>
</organism>
<dbReference type="RefSeq" id="WP_158530510.1">
    <property type="nucleotide sequence ID" value="NZ_QLLK01000003.1"/>
</dbReference>
<dbReference type="Proteomes" id="UP000249610">
    <property type="component" value="Unassembled WGS sequence"/>
</dbReference>
<reference evidence="1 2" key="1">
    <citation type="submission" date="2018-06" db="EMBL/GenBank/DDBJ databases">
        <title>Genomic Encyclopedia of Archaeal and Bacterial Type Strains, Phase II (KMG-II): from individual species to whole genera.</title>
        <authorList>
            <person name="Goeker M."/>
        </authorList>
    </citation>
    <scope>NUCLEOTIDE SEQUENCE [LARGE SCALE GENOMIC DNA]</scope>
    <source>
        <strain evidence="1 2">DSM 23446</strain>
    </source>
</reference>
<keyword evidence="2" id="KW-1185">Reference proteome</keyword>
<sequence>MGTHDDIKAFLKDLELKLKKEMPRIRREIKVYEDKLEEGTLNMSPTPSPQFGG</sequence>
<accession>A0A327PLC1</accession>
<name>A0A327PLC1_9BACT</name>